<dbReference type="KEGG" id="hbs:IPV69_09760"/>
<name>A0A7M2X4D0_9BACT</name>
<keyword evidence="1" id="KW-0732">Signal</keyword>
<proteinExistence type="predicted"/>
<evidence type="ECO:0000313" key="3">
    <source>
        <dbReference type="Proteomes" id="UP000593765"/>
    </source>
</evidence>
<evidence type="ECO:0008006" key="4">
    <source>
        <dbReference type="Google" id="ProtNLM"/>
    </source>
</evidence>
<gene>
    <name evidence="2" type="ORF">IPV69_09760</name>
</gene>
<evidence type="ECO:0000313" key="2">
    <source>
        <dbReference type="EMBL" id="QOV91620.1"/>
    </source>
</evidence>
<keyword evidence="3" id="KW-1185">Reference proteome</keyword>
<dbReference type="AlphaFoldDB" id="A0A7M2X4D0"/>
<protein>
    <recommendedName>
        <fullName evidence="4">PEP-CTERM sorting domain-containing protein</fullName>
    </recommendedName>
</protein>
<dbReference type="RefSeq" id="WP_206294921.1">
    <property type="nucleotide sequence ID" value="NZ_CP063458.1"/>
</dbReference>
<dbReference type="EMBL" id="CP063458">
    <property type="protein sequence ID" value="QOV91620.1"/>
    <property type="molecule type" value="Genomic_DNA"/>
</dbReference>
<accession>A0A7M2X4D0</accession>
<organism evidence="2 3">
    <name type="scientific">Humisphaera borealis</name>
    <dbReference type="NCBI Taxonomy" id="2807512"/>
    <lineage>
        <taxon>Bacteria</taxon>
        <taxon>Pseudomonadati</taxon>
        <taxon>Planctomycetota</taxon>
        <taxon>Phycisphaerae</taxon>
        <taxon>Tepidisphaerales</taxon>
        <taxon>Tepidisphaeraceae</taxon>
        <taxon>Humisphaera</taxon>
    </lineage>
</organism>
<feature type="signal peptide" evidence="1">
    <location>
        <begin position="1"/>
        <end position="25"/>
    </location>
</feature>
<sequence>MRSIRSVVVLAIVGCLGLSVQTAEGALAQAAGGSGLSGTLSKNKAIRKQQLIADPTEPVYGSISVTYDPNVVSISGLLFGPGYNGFAQVELSGDGTFLTDLNDYLAEPFGTQTGYVQVTFFEPGVIGFGPSAGAGPSTHGQITPPVGYTTTAVAGPAAVDTHALFFDYLPTVPDNTIARYTIFADPGTRNSGNEADFLNDGTTEIPANQIAPASVSGSLDSPALSAVPVPPAVWMGGITMLGSLLYGKLRRRVAA</sequence>
<reference evidence="2 3" key="1">
    <citation type="submission" date="2020-10" db="EMBL/GenBank/DDBJ databases">
        <title>Wide distribution of Phycisphaera-like planctomycetes from WD2101 soil group in peatlands and genome analysis of the first cultivated representative.</title>
        <authorList>
            <person name="Dedysh S.N."/>
            <person name="Beletsky A.V."/>
            <person name="Ivanova A."/>
            <person name="Kulichevskaya I.S."/>
            <person name="Suzina N.E."/>
            <person name="Philippov D.A."/>
            <person name="Rakitin A.L."/>
            <person name="Mardanov A.V."/>
            <person name="Ravin N.V."/>
        </authorList>
    </citation>
    <scope>NUCLEOTIDE SEQUENCE [LARGE SCALE GENOMIC DNA]</scope>
    <source>
        <strain evidence="2 3">M1803</strain>
    </source>
</reference>
<evidence type="ECO:0000256" key="1">
    <source>
        <dbReference type="SAM" id="SignalP"/>
    </source>
</evidence>
<feature type="chain" id="PRO_5034883941" description="PEP-CTERM sorting domain-containing protein" evidence="1">
    <location>
        <begin position="26"/>
        <end position="255"/>
    </location>
</feature>
<dbReference type="Proteomes" id="UP000593765">
    <property type="component" value="Chromosome"/>
</dbReference>